<dbReference type="EMBL" id="LAZP02000025">
    <property type="protein sequence ID" value="PFH62551.1"/>
    <property type="molecule type" value="Genomic_DNA"/>
</dbReference>
<keyword evidence="2" id="KW-1185">Reference proteome</keyword>
<reference evidence="1 2" key="2">
    <citation type="journal article" date="2017" name="Sci. Rep.">
        <title>Ant-infecting Ophiocordyceps genomes reveal a high diversity of potential behavioral manipulation genes and a possible major role for enterotoxins.</title>
        <authorList>
            <person name="de Bekker C."/>
            <person name="Ohm R.A."/>
            <person name="Evans H.C."/>
            <person name="Brachmann A."/>
            <person name="Hughes D.P."/>
        </authorList>
    </citation>
    <scope>NUCLEOTIDE SEQUENCE [LARGE SCALE GENOMIC DNA]</scope>
    <source>
        <strain evidence="1 2">SC16a</strain>
    </source>
</reference>
<gene>
    <name evidence="1" type="ORF">XA68_13133</name>
</gene>
<accession>A0A2A9PNB6</accession>
<reference evidence="1 2" key="1">
    <citation type="journal article" date="2015" name="BMC Genomics">
        <title>Gene expression during zombie ant biting behavior reflects the complexity underlying fungal parasitic behavioral manipulation.</title>
        <authorList>
            <person name="de Bekker C."/>
            <person name="Ohm R.A."/>
            <person name="Loreto R.G."/>
            <person name="Sebastian A."/>
            <person name="Albert I."/>
            <person name="Merrow M."/>
            <person name="Brachmann A."/>
            <person name="Hughes D.P."/>
        </authorList>
    </citation>
    <scope>NUCLEOTIDE SEQUENCE [LARGE SCALE GENOMIC DNA]</scope>
    <source>
        <strain evidence="1 2">SC16a</strain>
    </source>
</reference>
<protein>
    <recommendedName>
        <fullName evidence="3">LITAF domain-containing protein</fullName>
    </recommendedName>
</protein>
<evidence type="ECO:0000313" key="1">
    <source>
        <dbReference type="EMBL" id="PFH62551.1"/>
    </source>
</evidence>
<sequence length="142" mass="15904">MKRQRQTREARLVERTDRHKACQTSIDRPFRSRQPTQQSLGILYFTPAAVRLRHLTFPATVAQPLPPSIIVGSVHKHPDAGLVPPSSSCEGSRTPLTYAYPAVVCRQCRAEASTRHLFVLGKRLCSCSIVTCFPTVFIAFQQ</sequence>
<proteinExistence type="predicted"/>
<dbReference type="AlphaFoldDB" id="A0A2A9PNB6"/>
<name>A0A2A9PNB6_OPHUN</name>
<evidence type="ECO:0008006" key="3">
    <source>
        <dbReference type="Google" id="ProtNLM"/>
    </source>
</evidence>
<comment type="caution">
    <text evidence="1">The sequence shown here is derived from an EMBL/GenBank/DDBJ whole genome shotgun (WGS) entry which is preliminary data.</text>
</comment>
<organism evidence="1 2">
    <name type="scientific">Ophiocordyceps unilateralis</name>
    <name type="common">Zombie-ant fungus</name>
    <name type="synonym">Torrubia unilateralis</name>
    <dbReference type="NCBI Taxonomy" id="268505"/>
    <lineage>
        <taxon>Eukaryota</taxon>
        <taxon>Fungi</taxon>
        <taxon>Dikarya</taxon>
        <taxon>Ascomycota</taxon>
        <taxon>Pezizomycotina</taxon>
        <taxon>Sordariomycetes</taxon>
        <taxon>Hypocreomycetidae</taxon>
        <taxon>Hypocreales</taxon>
        <taxon>Ophiocordycipitaceae</taxon>
        <taxon>Ophiocordyceps</taxon>
    </lineage>
</organism>
<evidence type="ECO:0000313" key="2">
    <source>
        <dbReference type="Proteomes" id="UP000037136"/>
    </source>
</evidence>
<dbReference type="Proteomes" id="UP000037136">
    <property type="component" value="Unassembled WGS sequence"/>
</dbReference>